<keyword evidence="5" id="KW-0472">Membrane</keyword>
<dbReference type="PANTHER" id="PTHR33525:SF3">
    <property type="entry name" value="RIBONUCLEASE Y"/>
    <property type="match status" value="1"/>
</dbReference>
<organism evidence="8 9">
    <name type="scientific">Spiroplasma chinense</name>
    <dbReference type="NCBI Taxonomy" id="216932"/>
    <lineage>
        <taxon>Bacteria</taxon>
        <taxon>Bacillati</taxon>
        <taxon>Mycoplasmatota</taxon>
        <taxon>Mollicutes</taxon>
        <taxon>Entomoplasmatales</taxon>
        <taxon>Spiroplasmataceae</taxon>
        <taxon>Spiroplasma</taxon>
    </lineage>
</organism>
<dbReference type="SUPFAM" id="SSF109604">
    <property type="entry name" value="HD-domain/PDEase-like"/>
    <property type="match status" value="1"/>
</dbReference>
<keyword evidence="5" id="KW-1003">Cell membrane</keyword>
<dbReference type="SUPFAM" id="SSF54791">
    <property type="entry name" value="Eukaryotic type KH-domain (KH-domain type I)"/>
    <property type="match status" value="1"/>
</dbReference>
<comment type="subcellular location">
    <subcellularLocation>
        <location evidence="5">Cell membrane</location>
        <topology evidence="5">Single-pass membrane protein</topology>
    </subcellularLocation>
</comment>
<keyword evidence="5" id="KW-1133">Transmembrane helix</keyword>
<dbReference type="RefSeq" id="WP_166508016.1">
    <property type="nucleotide sequence ID" value="NZ_CP043026.1"/>
</dbReference>
<sequence>MKTSTSIFVIITILLSIVTTILIGVVLYLLLGRKRKVILEKTKNEIKKLKMQSIAELKFEMEKLKDATDKEIEVKREQLSKDELILDEKKAKYYKSLEELHAREDKINDQEANNKLLKKQLMKEIDEVNDTLSEVAKLSQQEAKEKMFEIVEKRYVNELGKLLKDREDKMRVVADNVAADILINAMERSHVQITNERNTTLFKLDDDKLKGKIIGREGRNLRTFQQFGGIDIVIDETPNSVLISSFNPIRRLIAFRTLESLIRTGKLNQVSIEETLLYEEEKLEQTFKTEGYEIIKDLDIYDFPEEVILNIAKLKYRYSYGQNVLQHSIEVAKLSKNIAEEFNLDTDLALRAGLLHDIGKALDFEQEGTHVTLGVELLRKYRFNDIIVNSVESHHEDVEKKSIYAHIVSIADAVSAARRGARSNGADIYFARMKEIEDECNKFEGVIKTYAIQSGRQIRILINPEVIDDYQMKNLLKEITERVKQINKTPGEVNITLIRESRETAKI</sequence>
<evidence type="ECO:0000256" key="5">
    <source>
        <dbReference type="HAMAP-Rule" id="MF_00335"/>
    </source>
</evidence>
<dbReference type="GO" id="GO:0004521">
    <property type="term" value="F:RNA endonuclease activity"/>
    <property type="evidence" value="ECO:0007669"/>
    <property type="project" value="UniProtKB-UniRule"/>
</dbReference>
<keyword evidence="1 5" id="KW-0540">Nuclease</keyword>
<dbReference type="GO" id="GO:0016787">
    <property type="term" value="F:hydrolase activity"/>
    <property type="evidence" value="ECO:0007669"/>
    <property type="project" value="UniProtKB-KW"/>
</dbReference>
<keyword evidence="6" id="KW-0175">Coiled coil</keyword>
<dbReference type="InterPro" id="IPR052340">
    <property type="entry name" value="RNase_Y/CdgJ"/>
</dbReference>
<evidence type="ECO:0000256" key="2">
    <source>
        <dbReference type="ARBA" id="ARBA00022759"/>
    </source>
</evidence>
<evidence type="ECO:0000256" key="6">
    <source>
        <dbReference type="SAM" id="Coils"/>
    </source>
</evidence>
<evidence type="ECO:0000256" key="1">
    <source>
        <dbReference type="ARBA" id="ARBA00022722"/>
    </source>
</evidence>
<keyword evidence="3 5" id="KW-0378">Hydrolase</keyword>
<feature type="transmembrane region" description="Helical" evidence="5">
    <location>
        <begin position="6"/>
        <end position="31"/>
    </location>
</feature>
<dbReference type="AlphaFoldDB" id="A0A5B9Y497"/>
<dbReference type="Gene3D" id="1.10.3210.10">
    <property type="entry name" value="Hypothetical protein af1432"/>
    <property type="match status" value="1"/>
</dbReference>
<evidence type="ECO:0000313" key="9">
    <source>
        <dbReference type="Proteomes" id="UP000323144"/>
    </source>
</evidence>
<comment type="similarity">
    <text evidence="5">Belongs to the RNase Y family.</text>
</comment>
<dbReference type="PANTHER" id="PTHR33525">
    <property type="match status" value="1"/>
</dbReference>
<feature type="domain" description="HD" evidence="7">
    <location>
        <begin position="324"/>
        <end position="417"/>
    </location>
</feature>
<proteinExistence type="inferred from homology"/>
<dbReference type="EMBL" id="CP043026">
    <property type="protein sequence ID" value="QEH61625.1"/>
    <property type="molecule type" value="Genomic_DNA"/>
</dbReference>
<dbReference type="PROSITE" id="PS51831">
    <property type="entry name" value="HD"/>
    <property type="match status" value="1"/>
</dbReference>
<dbReference type="GO" id="GO:0003723">
    <property type="term" value="F:RNA binding"/>
    <property type="evidence" value="ECO:0007669"/>
    <property type="project" value="UniProtKB-UniRule"/>
</dbReference>
<dbReference type="InterPro" id="IPR036612">
    <property type="entry name" value="KH_dom_type_1_sf"/>
</dbReference>
<dbReference type="InterPro" id="IPR003607">
    <property type="entry name" value="HD/PDEase_dom"/>
</dbReference>
<evidence type="ECO:0000259" key="7">
    <source>
        <dbReference type="PROSITE" id="PS51831"/>
    </source>
</evidence>
<feature type="coiled-coil region" evidence="6">
    <location>
        <begin position="100"/>
        <end position="138"/>
    </location>
</feature>
<dbReference type="GO" id="GO:0006402">
    <property type="term" value="P:mRNA catabolic process"/>
    <property type="evidence" value="ECO:0007669"/>
    <property type="project" value="UniProtKB-UniRule"/>
</dbReference>
<dbReference type="Proteomes" id="UP000323144">
    <property type="component" value="Chromosome"/>
</dbReference>
<dbReference type="KEGG" id="schi:SCHIN_v1c04280"/>
<dbReference type="InterPro" id="IPR022711">
    <property type="entry name" value="RNase_Y_N"/>
</dbReference>
<dbReference type="Pfam" id="PF01966">
    <property type="entry name" value="HD"/>
    <property type="match status" value="1"/>
</dbReference>
<keyword evidence="9" id="KW-1185">Reference proteome</keyword>
<dbReference type="Pfam" id="PF12072">
    <property type="entry name" value="RNase_Y_N"/>
    <property type="match status" value="1"/>
</dbReference>
<dbReference type="NCBIfam" id="TIGR00277">
    <property type="entry name" value="HDIG"/>
    <property type="match status" value="1"/>
</dbReference>
<keyword evidence="4 5" id="KW-0694">RNA-binding</keyword>
<reference evidence="8 9" key="1">
    <citation type="submission" date="2019-08" db="EMBL/GenBank/DDBJ databases">
        <title>Complete genome sequence of Spiroplasma chinense CCH (DSM 19755).</title>
        <authorList>
            <person name="Shen H.-Y."/>
            <person name="Lin Y.-C."/>
            <person name="Chou L."/>
            <person name="Kuo C.-H."/>
        </authorList>
    </citation>
    <scope>NUCLEOTIDE SEQUENCE [LARGE SCALE GENOMIC DNA]</scope>
    <source>
        <strain evidence="8 9">CCH</strain>
    </source>
</reference>
<dbReference type="CDD" id="cd00077">
    <property type="entry name" value="HDc"/>
    <property type="match status" value="1"/>
</dbReference>
<dbReference type="EC" id="3.1.-.-" evidence="5"/>
<dbReference type="SMART" id="SM00471">
    <property type="entry name" value="HDc"/>
    <property type="match status" value="1"/>
</dbReference>
<dbReference type="InterPro" id="IPR017705">
    <property type="entry name" value="Ribonuclease_Y"/>
</dbReference>
<gene>
    <name evidence="5 8" type="primary">rny</name>
    <name evidence="8" type="ORF">SCHIN_v1c04280</name>
</gene>
<evidence type="ECO:0000256" key="3">
    <source>
        <dbReference type="ARBA" id="ARBA00022801"/>
    </source>
</evidence>
<protein>
    <recommendedName>
        <fullName evidence="5">Ribonuclease Y</fullName>
        <shortName evidence="5">RNase Y</shortName>
        <ecNumber evidence="5">3.1.-.-</ecNumber>
    </recommendedName>
</protein>
<dbReference type="InterPro" id="IPR006674">
    <property type="entry name" value="HD_domain"/>
</dbReference>
<accession>A0A5B9Y497</accession>
<keyword evidence="2 5" id="KW-0255">Endonuclease</keyword>
<comment type="function">
    <text evidence="5">Endoribonuclease that initiates mRNA decay.</text>
</comment>
<evidence type="ECO:0000256" key="4">
    <source>
        <dbReference type="ARBA" id="ARBA00022884"/>
    </source>
</evidence>
<name>A0A5B9Y497_9MOLU</name>
<evidence type="ECO:0000313" key="8">
    <source>
        <dbReference type="EMBL" id="QEH61625.1"/>
    </source>
</evidence>
<keyword evidence="5" id="KW-0812">Transmembrane</keyword>
<dbReference type="InterPro" id="IPR006675">
    <property type="entry name" value="HDIG_dom"/>
</dbReference>
<dbReference type="HAMAP" id="MF_00335">
    <property type="entry name" value="RNase_Y"/>
    <property type="match status" value="1"/>
</dbReference>
<dbReference type="GO" id="GO:0005886">
    <property type="term" value="C:plasma membrane"/>
    <property type="evidence" value="ECO:0007669"/>
    <property type="project" value="UniProtKB-SubCell"/>
</dbReference>